<keyword evidence="1" id="KW-0812">Transmembrane</keyword>
<dbReference type="RefSeq" id="WP_072555126.1">
    <property type="nucleotide sequence ID" value="NZ_CP018155.1"/>
</dbReference>
<dbReference type="OrthoDB" id="8690194at2"/>
<organism evidence="2 3">
    <name type="scientific">Tenacibaculum todarodis</name>
    <dbReference type="NCBI Taxonomy" id="1850252"/>
    <lineage>
        <taxon>Bacteria</taxon>
        <taxon>Pseudomonadati</taxon>
        <taxon>Bacteroidota</taxon>
        <taxon>Flavobacteriia</taxon>
        <taxon>Flavobacteriales</taxon>
        <taxon>Flavobacteriaceae</taxon>
        <taxon>Tenacibaculum</taxon>
    </lineage>
</organism>
<name>A0A1L3JI34_9FLAO</name>
<evidence type="ECO:0000313" key="3">
    <source>
        <dbReference type="Proteomes" id="UP000181898"/>
    </source>
</evidence>
<accession>A0A1L3JI34</accession>
<keyword evidence="1" id="KW-1133">Transmembrane helix</keyword>
<dbReference type="EMBL" id="CP018155">
    <property type="protein sequence ID" value="APG64801.1"/>
    <property type="molecule type" value="Genomic_DNA"/>
</dbReference>
<dbReference type="KEGG" id="ten:LPB136_05245"/>
<evidence type="ECO:0000256" key="1">
    <source>
        <dbReference type="SAM" id="Phobius"/>
    </source>
</evidence>
<gene>
    <name evidence="2" type="ORF">LPB136_05245</name>
</gene>
<sequence length="120" mass="13658">MLIKFWKSLTYTTKFSTVAFFVTAALGLLSMGALGGGLYYLVSFLFNDCPGINDWRGDWVWPTMISVGMLWSLGFVFGGITWYFISKKIKSIVILRISYLLVLWLWAAFLWSVFITANVS</sequence>
<proteinExistence type="predicted"/>
<protein>
    <submittedName>
        <fullName evidence="2">Uncharacterized protein</fullName>
    </submittedName>
</protein>
<feature type="transmembrane region" description="Helical" evidence="1">
    <location>
        <begin position="97"/>
        <end position="117"/>
    </location>
</feature>
<dbReference type="STRING" id="1850252.LPB136_05245"/>
<evidence type="ECO:0000313" key="2">
    <source>
        <dbReference type="EMBL" id="APG64801.1"/>
    </source>
</evidence>
<feature type="transmembrane region" description="Helical" evidence="1">
    <location>
        <begin position="59"/>
        <end position="85"/>
    </location>
</feature>
<dbReference type="Proteomes" id="UP000181898">
    <property type="component" value="Chromosome"/>
</dbReference>
<keyword evidence="1" id="KW-0472">Membrane</keyword>
<dbReference type="AlphaFoldDB" id="A0A1L3JI34"/>
<reference evidence="2 3" key="1">
    <citation type="submission" date="2016-11" db="EMBL/GenBank/DDBJ databases">
        <title>Tenacibaculum sp. LPB0136, isolated from marine environment.</title>
        <authorList>
            <person name="Kim E."/>
            <person name="Yi H."/>
        </authorList>
    </citation>
    <scope>NUCLEOTIDE SEQUENCE [LARGE SCALE GENOMIC DNA]</scope>
    <source>
        <strain evidence="2 3">LPB0136</strain>
    </source>
</reference>
<keyword evidence="3" id="KW-1185">Reference proteome</keyword>